<feature type="region of interest" description="Disordered" evidence="10">
    <location>
        <begin position="1"/>
        <end position="52"/>
    </location>
</feature>
<evidence type="ECO:0000256" key="8">
    <source>
        <dbReference type="RuleBase" id="RU003615"/>
    </source>
</evidence>
<dbReference type="Pfam" id="PF00128">
    <property type="entry name" value="Alpha-amylase"/>
    <property type="match status" value="1"/>
</dbReference>
<gene>
    <name evidence="12" type="ORF">WJX81_004572</name>
</gene>
<dbReference type="InterPro" id="IPR006047">
    <property type="entry name" value="GH13_cat_dom"/>
</dbReference>
<comment type="cofactor">
    <cofactor evidence="2">
        <name>Ca(2+)</name>
        <dbReference type="ChEBI" id="CHEBI:29108"/>
    </cofactor>
</comment>
<dbReference type="InterPro" id="IPR017853">
    <property type="entry name" value="GH"/>
</dbReference>
<evidence type="ECO:0000259" key="11">
    <source>
        <dbReference type="SMART" id="SM00642"/>
    </source>
</evidence>
<dbReference type="InterPro" id="IPR006046">
    <property type="entry name" value="Alpha_amylase"/>
</dbReference>
<evidence type="ECO:0000256" key="9">
    <source>
        <dbReference type="RuleBase" id="RU361134"/>
    </source>
</evidence>
<dbReference type="AlphaFoldDB" id="A0AAW1REH9"/>
<evidence type="ECO:0000313" key="13">
    <source>
        <dbReference type="Proteomes" id="UP001445335"/>
    </source>
</evidence>
<feature type="domain" description="Glycosyl hydrolase family 13 catalytic" evidence="11">
    <location>
        <begin position="200"/>
        <end position="529"/>
    </location>
</feature>
<keyword evidence="6 9" id="KW-0119">Carbohydrate metabolism</keyword>
<name>A0AAW1REH9_9CHLO</name>
<dbReference type="GO" id="GO:0005975">
    <property type="term" value="P:carbohydrate metabolic process"/>
    <property type="evidence" value="ECO:0007669"/>
    <property type="project" value="InterPro"/>
</dbReference>
<accession>A0AAW1REH9</accession>
<reference evidence="12 13" key="1">
    <citation type="journal article" date="2024" name="Nat. Commun.">
        <title>Phylogenomics reveals the evolutionary origins of lichenization in chlorophyte algae.</title>
        <authorList>
            <person name="Puginier C."/>
            <person name="Libourel C."/>
            <person name="Otte J."/>
            <person name="Skaloud P."/>
            <person name="Haon M."/>
            <person name="Grisel S."/>
            <person name="Petersen M."/>
            <person name="Berrin J.G."/>
            <person name="Delaux P.M."/>
            <person name="Dal Grande F."/>
            <person name="Keller J."/>
        </authorList>
    </citation>
    <scope>NUCLEOTIDE SEQUENCE [LARGE SCALE GENOMIC DNA]</scope>
    <source>
        <strain evidence="12 13">SAG 245.80</strain>
    </source>
</reference>
<dbReference type="EC" id="3.2.1.1" evidence="4 9"/>
<dbReference type="GO" id="GO:0004556">
    <property type="term" value="F:alpha-amylase activity"/>
    <property type="evidence" value="ECO:0007669"/>
    <property type="project" value="UniProtKB-UniRule"/>
</dbReference>
<evidence type="ECO:0000256" key="2">
    <source>
        <dbReference type="ARBA" id="ARBA00001913"/>
    </source>
</evidence>
<keyword evidence="13" id="KW-1185">Reference proteome</keyword>
<feature type="compositionally biased region" description="Low complexity" evidence="10">
    <location>
        <begin position="25"/>
        <end position="35"/>
    </location>
</feature>
<dbReference type="Pfam" id="PF07821">
    <property type="entry name" value="Alpha-amyl_C2"/>
    <property type="match status" value="1"/>
</dbReference>
<dbReference type="EMBL" id="JALJOU010000043">
    <property type="protein sequence ID" value="KAK9831973.1"/>
    <property type="molecule type" value="Genomic_DNA"/>
</dbReference>
<dbReference type="GO" id="GO:0005509">
    <property type="term" value="F:calcium ion binding"/>
    <property type="evidence" value="ECO:0007669"/>
    <property type="project" value="InterPro"/>
</dbReference>
<keyword evidence="5 9" id="KW-0378">Hydrolase</keyword>
<keyword evidence="7 9" id="KW-0326">Glycosidase</keyword>
<sequence>MSRPLHYSCSGRSVSVGQCSKRMRAAPARGIPARAETQQKDVQHEAPAPAGAQRVSGSLAGLLGVLFQGAQGAPGSGAADNAMPLLLPRRDADAARKNRPPASLQRIKDEAAAARRALQLARADDAAPGADLRKLLSALDVELAATSAAARGPDGAAVIARALAGLGLAAPAEAVAAELGAAAPLQDAFGGVTPEGSGFEILLQAFNWESHRERWWTRLGTRAEALAGLGVTAVWLPPPTDSVSPEGYLPRDLYCLDSAYGSARELRRCVAALQAAGLLVLGDAVLNHRCASSQGPGGLWNSFGGRLAWDARAIVGDDANFAGRGGPSSGERFDAAPNIDHSQAFVKRDICEWLAWLRTHAGFDGFRLDFVKGFGGEHVGHYMMAAQPALVVGEFWDALAYREGTPEYNQDAHRQRTIDWLNRAAGTATAFDVTTKGILHAVFERCEYWRLRDASGCPPGVMGWWPSRAVTFLENHDTGSTQGHWRFPAFALEQGYAYILTHPGSPCVFWDHLDDPALSHAIRRLIALRRRAGLHCRSQVEIMAAQRDVYAAAVGGALLVSA</sequence>
<evidence type="ECO:0000313" key="12">
    <source>
        <dbReference type="EMBL" id="KAK9831973.1"/>
    </source>
</evidence>
<evidence type="ECO:0000256" key="1">
    <source>
        <dbReference type="ARBA" id="ARBA00000548"/>
    </source>
</evidence>
<dbReference type="Gene3D" id="3.20.20.80">
    <property type="entry name" value="Glycosidases"/>
    <property type="match status" value="1"/>
</dbReference>
<evidence type="ECO:0000256" key="6">
    <source>
        <dbReference type="ARBA" id="ARBA00023277"/>
    </source>
</evidence>
<evidence type="ECO:0000256" key="7">
    <source>
        <dbReference type="ARBA" id="ARBA00023295"/>
    </source>
</evidence>
<comment type="catalytic activity">
    <reaction evidence="1 9">
        <text>Endohydrolysis of (1-&gt;4)-alpha-D-glucosidic linkages in polysaccharides containing three or more (1-&gt;4)-alpha-linked D-glucose units.</text>
        <dbReference type="EC" id="3.2.1.1"/>
    </reaction>
</comment>
<protein>
    <recommendedName>
        <fullName evidence="4 9">Alpha-amylase</fullName>
        <ecNumber evidence="4 9">3.2.1.1</ecNumber>
    </recommendedName>
</protein>
<dbReference type="PRINTS" id="PR00110">
    <property type="entry name" value="ALPHAAMYLASE"/>
</dbReference>
<evidence type="ECO:0000256" key="3">
    <source>
        <dbReference type="ARBA" id="ARBA00008061"/>
    </source>
</evidence>
<dbReference type="Proteomes" id="UP001445335">
    <property type="component" value="Unassembled WGS sequence"/>
</dbReference>
<comment type="caution">
    <text evidence="12">The sequence shown here is derived from an EMBL/GenBank/DDBJ whole genome shotgun (WGS) entry which is preliminary data.</text>
</comment>
<dbReference type="SMART" id="SM00642">
    <property type="entry name" value="Aamy"/>
    <property type="match status" value="1"/>
</dbReference>
<evidence type="ECO:0000256" key="10">
    <source>
        <dbReference type="SAM" id="MobiDB-lite"/>
    </source>
</evidence>
<dbReference type="SUPFAM" id="SSF51445">
    <property type="entry name" value="(Trans)glycosidases"/>
    <property type="match status" value="1"/>
</dbReference>
<organism evidence="12 13">
    <name type="scientific">Elliptochloris bilobata</name>
    <dbReference type="NCBI Taxonomy" id="381761"/>
    <lineage>
        <taxon>Eukaryota</taxon>
        <taxon>Viridiplantae</taxon>
        <taxon>Chlorophyta</taxon>
        <taxon>core chlorophytes</taxon>
        <taxon>Trebouxiophyceae</taxon>
        <taxon>Trebouxiophyceae incertae sedis</taxon>
        <taxon>Elliptochloris clade</taxon>
        <taxon>Elliptochloris</taxon>
    </lineage>
</organism>
<evidence type="ECO:0000256" key="4">
    <source>
        <dbReference type="ARBA" id="ARBA00012595"/>
    </source>
</evidence>
<dbReference type="InterPro" id="IPR012850">
    <property type="entry name" value="A-amylase_bs_C"/>
</dbReference>
<dbReference type="PANTHER" id="PTHR43447">
    <property type="entry name" value="ALPHA-AMYLASE"/>
    <property type="match status" value="1"/>
</dbReference>
<proteinExistence type="inferred from homology"/>
<evidence type="ECO:0000256" key="5">
    <source>
        <dbReference type="ARBA" id="ARBA00022801"/>
    </source>
</evidence>
<dbReference type="CDD" id="cd11314">
    <property type="entry name" value="AmyAc_arch_bac_plant_AmyA"/>
    <property type="match status" value="1"/>
</dbReference>
<comment type="similarity">
    <text evidence="3 8">Belongs to the glycosyl hydrolase 13 family.</text>
</comment>